<reference evidence="7 8" key="1">
    <citation type="journal article" date="2024" name="BMC Genomics">
        <title>De novo assembly and annotation of Popillia japonica's genome with initial clues to its potential as an invasive pest.</title>
        <authorList>
            <person name="Cucini C."/>
            <person name="Boschi S."/>
            <person name="Funari R."/>
            <person name="Cardaioli E."/>
            <person name="Iannotti N."/>
            <person name="Marturano G."/>
            <person name="Paoli F."/>
            <person name="Bruttini M."/>
            <person name="Carapelli A."/>
            <person name="Frati F."/>
            <person name="Nardi F."/>
        </authorList>
    </citation>
    <scope>NUCLEOTIDE SEQUENCE [LARGE SCALE GENOMIC DNA]</scope>
    <source>
        <strain evidence="7">DMR45628</strain>
    </source>
</reference>
<dbReference type="PANTHER" id="PTHR19139">
    <property type="entry name" value="AQUAPORIN TRANSPORTER"/>
    <property type="match status" value="1"/>
</dbReference>
<accession>A0AAW1JXY2</accession>
<dbReference type="GO" id="GO:0005886">
    <property type="term" value="C:plasma membrane"/>
    <property type="evidence" value="ECO:0007669"/>
    <property type="project" value="TreeGrafter"/>
</dbReference>
<proteinExistence type="inferred from homology"/>
<keyword evidence="4 6" id="KW-0472">Membrane</keyword>
<dbReference type="InterPro" id="IPR000425">
    <property type="entry name" value="MIP"/>
</dbReference>
<evidence type="ECO:0000256" key="3">
    <source>
        <dbReference type="ARBA" id="ARBA00022989"/>
    </source>
</evidence>
<gene>
    <name evidence="7" type="ORF">QE152_g26558</name>
</gene>
<feature type="transmembrane region" description="Helical" evidence="6">
    <location>
        <begin position="52"/>
        <end position="70"/>
    </location>
</feature>
<comment type="similarity">
    <text evidence="5">Belongs to the MIP/aquaporin (TC 1.A.8) family.</text>
</comment>
<dbReference type="InterPro" id="IPR034294">
    <property type="entry name" value="Aquaporin_transptr"/>
</dbReference>
<comment type="caution">
    <text evidence="7">The sequence shown here is derived from an EMBL/GenBank/DDBJ whole genome shotgun (WGS) entry which is preliminary data.</text>
</comment>
<evidence type="ECO:0000256" key="6">
    <source>
        <dbReference type="SAM" id="Phobius"/>
    </source>
</evidence>
<evidence type="ECO:0000256" key="4">
    <source>
        <dbReference type="ARBA" id="ARBA00023136"/>
    </source>
</evidence>
<dbReference type="Proteomes" id="UP001458880">
    <property type="component" value="Unassembled WGS sequence"/>
</dbReference>
<feature type="transmembrane region" description="Helical" evidence="6">
    <location>
        <begin position="138"/>
        <end position="159"/>
    </location>
</feature>
<feature type="transmembrane region" description="Helical" evidence="6">
    <location>
        <begin position="212"/>
        <end position="233"/>
    </location>
</feature>
<sequence length="253" mass="26838">MPGAKKIVLFDNTTIIDKCVIFGGEFFGTWILVFLGCLGCVNDKNGNPQPHLQIALTFGLAVMLAIQCFAHVSGGHINPVVTIAAAVLGHIALIQVPIYFVAQFLGAIAGYGTVKVIVPASQLGNGVCSPGGSLQDGFQTMAMEFFLTFILVLICGAIWDWKNLDKHDSVTIRLGLAVAVLAMAGGSFSGSNMNPARSFAPALLNGDWKNHWAFWVGPILAGFVGGALFRFVFTKEPPKKSTGAESIPLNEKA</sequence>
<feature type="transmembrane region" description="Helical" evidence="6">
    <location>
        <begin position="171"/>
        <end position="192"/>
    </location>
</feature>
<protein>
    <submittedName>
        <fullName evidence="7">Major intrinsic protein</fullName>
    </submittedName>
</protein>
<name>A0AAW1JXY2_POPJA</name>
<dbReference type="PRINTS" id="PR00783">
    <property type="entry name" value="MINTRINSICP"/>
</dbReference>
<keyword evidence="8" id="KW-1185">Reference proteome</keyword>
<dbReference type="EMBL" id="JASPKY010000307">
    <property type="protein sequence ID" value="KAK9709537.1"/>
    <property type="molecule type" value="Genomic_DNA"/>
</dbReference>
<dbReference type="GO" id="GO:0015267">
    <property type="term" value="F:channel activity"/>
    <property type="evidence" value="ECO:0007669"/>
    <property type="project" value="InterPro"/>
</dbReference>
<dbReference type="Pfam" id="PF00230">
    <property type="entry name" value="MIP"/>
    <property type="match status" value="1"/>
</dbReference>
<keyword evidence="5" id="KW-0813">Transport</keyword>
<evidence type="ECO:0000313" key="8">
    <source>
        <dbReference type="Proteomes" id="UP001458880"/>
    </source>
</evidence>
<keyword evidence="3 6" id="KW-1133">Transmembrane helix</keyword>
<dbReference type="PANTHER" id="PTHR19139:SF270">
    <property type="entry name" value="ENTOMOGLYCEROPORIN 1-RELATED"/>
    <property type="match status" value="1"/>
</dbReference>
<dbReference type="Gene3D" id="1.20.1080.10">
    <property type="entry name" value="Glycerol uptake facilitator protein"/>
    <property type="match status" value="1"/>
</dbReference>
<dbReference type="InterPro" id="IPR023271">
    <property type="entry name" value="Aquaporin-like"/>
</dbReference>
<evidence type="ECO:0000256" key="2">
    <source>
        <dbReference type="ARBA" id="ARBA00022692"/>
    </source>
</evidence>
<feature type="transmembrane region" description="Helical" evidence="6">
    <location>
        <begin position="20"/>
        <end position="40"/>
    </location>
</feature>
<evidence type="ECO:0000313" key="7">
    <source>
        <dbReference type="EMBL" id="KAK9709537.1"/>
    </source>
</evidence>
<dbReference type="AlphaFoldDB" id="A0AAW1JXY2"/>
<dbReference type="SUPFAM" id="SSF81338">
    <property type="entry name" value="Aquaporin-like"/>
    <property type="match status" value="1"/>
</dbReference>
<comment type="subcellular location">
    <subcellularLocation>
        <location evidence="1">Membrane</location>
        <topology evidence="1">Multi-pass membrane protein</topology>
    </subcellularLocation>
</comment>
<keyword evidence="2 5" id="KW-0812">Transmembrane</keyword>
<organism evidence="7 8">
    <name type="scientific">Popillia japonica</name>
    <name type="common">Japanese beetle</name>
    <dbReference type="NCBI Taxonomy" id="7064"/>
    <lineage>
        <taxon>Eukaryota</taxon>
        <taxon>Metazoa</taxon>
        <taxon>Ecdysozoa</taxon>
        <taxon>Arthropoda</taxon>
        <taxon>Hexapoda</taxon>
        <taxon>Insecta</taxon>
        <taxon>Pterygota</taxon>
        <taxon>Neoptera</taxon>
        <taxon>Endopterygota</taxon>
        <taxon>Coleoptera</taxon>
        <taxon>Polyphaga</taxon>
        <taxon>Scarabaeiformia</taxon>
        <taxon>Scarabaeidae</taxon>
        <taxon>Rutelinae</taxon>
        <taxon>Popillia</taxon>
    </lineage>
</organism>
<evidence type="ECO:0000256" key="5">
    <source>
        <dbReference type="RuleBase" id="RU000477"/>
    </source>
</evidence>
<evidence type="ECO:0000256" key="1">
    <source>
        <dbReference type="ARBA" id="ARBA00004141"/>
    </source>
</evidence>